<gene>
    <name evidence="1" type="ORF">HBH39_12045</name>
</gene>
<dbReference type="RefSeq" id="WP_167678594.1">
    <property type="nucleotide sequence ID" value="NZ_CP050313.1"/>
</dbReference>
<protein>
    <submittedName>
        <fullName evidence="1">Uncharacterized protein</fullName>
    </submittedName>
</protein>
<keyword evidence="2" id="KW-1185">Reference proteome</keyword>
<name>A0A6G9QM35_9GAMM</name>
<dbReference type="KEGG" id="saes:HBH39_12045"/>
<organism evidence="1 2">
    <name type="scientific">Shewanella aestuarii</name>
    <dbReference type="NCBI Taxonomy" id="1028752"/>
    <lineage>
        <taxon>Bacteria</taxon>
        <taxon>Pseudomonadati</taxon>
        <taxon>Pseudomonadota</taxon>
        <taxon>Gammaproteobacteria</taxon>
        <taxon>Alteromonadales</taxon>
        <taxon>Shewanellaceae</taxon>
        <taxon>Shewanella</taxon>
    </lineage>
</organism>
<dbReference type="Proteomes" id="UP000502608">
    <property type="component" value="Chromosome"/>
</dbReference>
<dbReference type="EMBL" id="CP050313">
    <property type="protein sequence ID" value="QIR15125.1"/>
    <property type="molecule type" value="Genomic_DNA"/>
</dbReference>
<dbReference type="AlphaFoldDB" id="A0A6G9QM35"/>
<sequence length="165" mass="18541">MCKQKVKINTDNYFKEEFPMRSFPKLFFVTSICALSALLPLTAYCASGIVSSSTVLDIETGSKFDQAEMLISGPGDFNQTITLYGDNTQIDIDDLGELPDGNYTYQIQYIQHGKTEYINDNKTGREGVPRNTGKIKTISGFFNVYESEFVTSDSIETESEFKDEQ</sequence>
<reference evidence="1 2" key="1">
    <citation type="submission" date="2020-03" db="EMBL/GenBank/DDBJ databases">
        <title>Complete genome sequence of Shewanella sp.</title>
        <authorList>
            <person name="Kim Y.-S."/>
            <person name="Kim S.-J."/>
            <person name="Jung H.-K."/>
            <person name="Kim K.-H."/>
        </authorList>
    </citation>
    <scope>NUCLEOTIDE SEQUENCE [LARGE SCALE GENOMIC DNA]</scope>
    <source>
        <strain evidence="1 2">PN3F2</strain>
    </source>
</reference>
<evidence type="ECO:0000313" key="2">
    <source>
        <dbReference type="Proteomes" id="UP000502608"/>
    </source>
</evidence>
<accession>A0A6G9QM35</accession>
<proteinExistence type="predicted"/>
<evidence type="ECO:0000313" key="1">
    <source>
        <dbReference type="EMBL" id="QIR15125.1"/>
    </source>
</evidence>